<dbReference type="Proteomes" id="UP000298416">
    <property type="component" value="Unassembled WGS sequence"/>
</dbReference>
<sequence>MGAAFCESAILVVSILFGAVVLSSGSGTAMRRSGGGSCRHKEQDLEFLGNSSGEPYTVHTNVFAGGKGDKEQQFDPTSEINGAIELNVQIYGGQHSDQSVQQNAGDESLLQLVERQRLGGRVKADWSKAPFLAAYRDFNIINSARRW</sequence>
<dbReference type="GO" id="GO:0005975">
    <property type="term" value="P:carbohydrate metabolic process"/>
    <property type="evidence" value="ECO:0007669"/>
    <property type="project" value="InterPro"/>
</dbReference>
<keyword evidence="3" id="KW-0732">Signal</keyword>
<accession>A0A8X9A0F4</accession>
<dbReference type="Pfam" id="PF00722">
    <property type="entry name" value="Glyco_hydro_16"/>
    <property type="match status" value="1"/>
</dbReference>
<feature type="signal peptide" evidence="3">
    <location>
        <begin position="1"/>
        <end position="25"/>
    </location>
</feature>
<reference evidence="5" key="2">
    <citation type="submission" date="2020-08" db="EMBL/GenBank/DDBJ databases">
        <title>Plant Genome Project.</title>
        <authorList>
            <person name="Zhang R.-G."/>
        </authorList>
    </citation>
    <scope>NUCLEOTIDE SEQUENCE</scope>
    <source>
        <strain evidence="5">Huo1</strain>
        <tissue evidence="5">Leaf</tissue>
    </source>
</reference>
<dbReference type="AlphaFoldDB" id="A0A8X9A0F4"/>
<dbReference type="PANTHER" id="PTHR31062">
    <property type="entry name" value="XYLOGLUCAN ENDOTRANSGLUCOSYLASE/HYDROLASE PROTEIN 8-RELATED"/>
    <property type="match status" value="1"/>
</dbReference>
<dbReference type="InterPro" id="IPR044791">
    <property type="entry name" value="Beta-glucanase/XTH"/>
</dbReference>
<dbReference type="InterPro" id="IPR013320">
    <property type="entry name" value="ConA-like_dom_sf"/>
</dbReference>
<keyword evidence="2" id="KW-0326">Glycosidase</keyword>
<evidence type="ECO:0000256" key="2">
    <source>
        <dbReference type="ARBA" id="ARBA00023295"/>
    </source>
</evidence>
<keyword evidence="1" id="KW-0378">Hydrolase</keyword>
<feature type="domain" description="GH16" evidence="4">
    <location>
        <begin position="26"/>
        <end position="77"/>
    </location>
</feature>
<dbReference type="EMBL" id="PNBA02000005">
    <property type="protein sequence ID" value="KAG6423748.1"/>
    <property type="molecule type" value="Genomic_DNA"/>
</dbReference>
<proteinExistence type="predicted"/>
<dbReference type="SUPFAM" id="SSF49899">
    <property type="entry name" value="Concanavalin A-like lectins/glucanases"/>
    <property type="match status" value="1"/>
</dbReference>
<gene>
    <name evidence="5" type="ORF">SASPL_114151</name>
</gene>
<evidence type="ECO:0000256" key="1">
    <source>
        <dbReference type="ARBA" id="ARBA00022801"/>
    </source>
</evidence>
<comment type="caution">
    <text evidence="5">The sequence shown here is derived from an EMBL/GenBank/DDBJ whole genome shotgun (WGS) entry which is preliminary data.</text>
</comment>
<dbReference type="InterPro" id="IPR000757">
    <property type="entry name" value="Beta-glucanase-like"/>
</dbReference>
<name>A0A8X9A0F4_SALSN</name>
<dbReference type="Gene3D" id="2.60.120.200">
    <property type="match status" value="1"/>
</dbReference>
<evidence type="ECO:0000313" key="5">
    <source>
        <dbReference type="EMBL" id="KAG6423748.1"/>
    </source>
</evidence>
<evidence type="ECO:0000256" key="3">
    <source>
        <dbReference type="SAM" id="SignalP"/>
    </source>
</evidence>
<protein>
    <recommendedName>
        <fullName evidence="4">GH16 domain-containing protein</fullName>
    </recommendedName>
</protein>
<organism evidence="5">
    <name type="scientific">Salvia splendens</name>
    <name type="common">Scarlet sage</name>
    <dbReference type="NCBI Taxonomy" id="180675"/>
    <lineage>
        <taxon>Eukaryota</taxon>
        <taxon>Viridiplantae</taxon>
        <taxon>Streptophyta</taxon>
        <taxon>Embryophyta</taxon>
        <taxon>Tracheophyta</taxon>
        <taxon>Spermatophyta</taxon>
        <taxon>Magnoliopsida</taxon>
        <taxon>eudicotyledons</taxon>
        <taxon>Gunneridae</taxon>
        <taxon>Pentapetalae</taxon>
        <taxon>asterids</taxon>
        <taxon>lamiids</taxon>
        <taxon>Lamiales</taxon>
        <taxon>Lamiaceae</taxon>
        <taxon>Nepetoideae</taxon>
        <taxon>Mentheae</taxon>
        <taxon>Salviinae</taxon>
        <taxon>Salvia</taxon>
        <taxon>Salvia subgen. Calosphace</taxon>
        <taxon>core Calosphace</taxon>
    </lineage>
</organism>
<evidence type="ECO:0000259" key="4">
    <source>
        <dbReference type="Pfam" id="PF00722"/>
    </source>
</evidence>
<feature type="chain" id="PRO_5036471592" description="GH16 domain-containing protein" evidence="3">
    <location>
        <begin position="26"/>
        <end position="147"/>
    </location>
</feature>
<dbReference type="GO" id="GO:0004553">
    <property type="term" value="F:hydrolase activity, hydrolyzing O-glycosyl compounds"/>
    <property type="evidence" value="ECO:0007669"/>
    <property type="project" value="InterPro"/>
</dbReference>
<evidence type="ECO:0000313" key="6">
    <source>
        <dbReference type="Proteomes" id="UP000298416"/>
    </source>
</evidence>
<keyword evidence="6" id="KW-1185">Reference proteome</keyword>
<reference evidence="5" key="1">
    <citation type="submission" date="2018-01" db="EMBL/GenBank/DDBJ databases">
        <authorList>
            <person name="Mao J.F."/>
        </authorList>
    </citation>
    <scope>NUCLEOTIDE SEQUENCE</scope>
    <source>
        <strain evidence="5">Huo1</strain>
        <tissue evidence="5">Leaf</tissue>
    </source>
</reference>